<accession>A0ABM6RTF2</accession>
<dbReference type="EMBL" id="CP019454">
    <property type="protein sequence ID" value="AUW94581.1"/>
    <property type="molecule type" value="Genomic_DNA"/>
</dbReference>
<dbReference type="Proteomes" id="UP000325292">
    <property type="component" value="Chromosome"/>
</dbReference>
<protein>
    <recommendedName>
        <fullName evidence="4">DUF4064 domain-containing protein</fullName>
    </recommendedName>
</protein>
<keyword evidence="1" id="KW-1133">Transmembrane helix</keyword>
<evidence type="ECO:0008006" key="4">
    <source>
        <dbReference type="Google" id="ProtNLM"/>
    </source>
</evidence>
<gene>
    <name evidence="2" type="ORF">BXT84_12020</name>
</gene>
<keyword evidence="1" id="KW-0472">Membrane</keyword>
<feature type="transmembrane region" description="Helical" evidence="1">
    <location>
        <begin position="72"/>
        <end position="105"/>
    </location>
</feature>
<proteinExistence type="predicted"/>
<sequence length="117" mass="12392">MVMKYMAFVLGILGGVSGILAGLFEHIPGVYTALFHNYSRYGVSASHLTVAVGVLCLISGVLFLVKPLAASWIGLVATVLGAFGSLTLWLIPGSFIFMATVIGFFDVAPKHAHQEAH</sequence>
<keyword evidence="1" id="KW-0812">Transmembrane</keyword>
<keyword evidence="3" id="KW-1185">Reference proteome</keyword>
<reference evidence="2 3" key="1">
    <citation type="journal article" date="2019" name="Sci. Rep.">
        <title>Sulfobacillus thermotolerans: new insights into resistance and metabolic capacities of acidophilic chemolithotrophs.</title>
        <authorList>
            <person name="Panyushkina A.E."/>
            <person name="Babenko V.V."/>
            <person name="Nikitina A.S."/>
            <person name="Selezneva O.V."/>
            <person name="Tsaplina I.A."/>
            <person name="Letarova M.A."/>
            <person name="Kostryukova E.S."/>
            <person name="Letarov A.V."/>
        </authorList>
    </citation>
    <scope>NUCLEOTIDE SEQUENCE [LARGE SCALE GENOMIC DNA]</scope>
    <source>
        <strain evidence="2 3">Kr1</strain>
    </source>
</reference>
<evidence type="ECO:0000313" key="2">
    <source>
        <dbReference type="EMBL" id="AUW94581.1"/>
    </source>
</evidence>
<name>A0ABM6RTF2_9FIRM</name>
<feature type="transmembrane region" description="Helical" evidence="1">
    <location>
        <begin position="45"/>
        <end position="65"/>
    </location>
</feature>
<organism evidence="2 3">
    <name type="scientific">Sulfobacillus thermotolerans</name>
    <dbReference type="NCBI Taxonomy" id="338644"/>
    <lineage>
        <taxon>Bacteria</taxon>
        <taxon>Bacillati</taxon>
        <taxon>Bacillota</taxon>
        <taxon>Clostridia</taxon>
        <taxon>Eubacteriales</taxon>
        <taxon>Clostridiales Family XVII. Incertae Sedis</taxon>
        <taxon>Sulfobacillus</taxon>
    </lineage>
</organism>
<evidence type="ECO:0000256" key="1">
    <source>
        <dbReference type="SAM" id="Phobius"/>
    </source>
</evidence>
<evidence type="ECO:0000313" key="3">
    <source>
        <dbReference type="Proteomes" id="UP000325292"/>
    </source>
</evidence>